<name>A0A2H6N409_9SAUR</name>
<sequence>MGEIRGNLPFFFTPTIPYYGLLEHKDWRIMQIEKEVCIKESLCFCCKTPGYLAKACSPKVQTFEPSATCATVDHIIASAQITSLSPKKKKKSLSLCGYIRLLNYDN</sequence>
<reference evidence="1" key="1">
    <citation type="submission" date="2017-07" db="EMBL/GenBank/DDBJ databases">
        <authorList>
            <person name="Mikheyev A."/>
            <person name="Grau M."/>
        </authorList>
    </citation>
    <scope>NUCLEOTIDE SEQUENCE</scope>
    <source>
        <tissue evidence="1">Venom_gland</tissue>
    </source>
</reference>
<evidence type="ECO:0000313" key="1">
    <source>
        <dbReference type="EMBL" id="LAA23998.1"/>
    </source>
</evidence>
<protein>
    <submittedName>
        <fullName evidence="1">Uncharacterized protein</fullName>
    </submittedName>
</protein>
<organism evidence="1">
    <name type="scientific">Micrurus carvalhoi</name>
    <dbReference type="NCBI Taxonomy" id="3147026"/>
    <lineage>
        <taxon>Eukaryota</taxon>
        <taxon>Metazoa</taxon>
        <taxon>Chordata</taxon>
        <taxon>Craniata</taxon>
        <taxon>Vertebrata</taxon>
        <taxon>Euteleostomi</taxon>
        <taxon>Lepidosauria</taxon>
        <taxon>Squamata</taxon>
        <taxon>Bifurcata</taxon>
        <taxon>Unidentata</taxon>
        <taxon>Episquamata</taxon>
        <taxon>Toxicofera</taxon>
        <taxon>Serpentes</taxon>
        <taxon>Colubroidea</taxon>
        <taxon>Elapidae</taxon>
        <taxon>Elapinae</taxon>
        <taxon>Micrurus</taxon>
    </lineage>
</organism>
<dbReference type="EMBL" id="IACI01045721">
    <property type="protein sequence ID" value="LAA23998.1"/>
    <property type="molecule type" value="Transcribed_RNA"/>
</dbReference>
<accession>A0A2H6N409</accession>
<reference evidence="1" key="2">
    <citation type="submission" date="2017-12" db="EMBL/GenBank/DDBJ databases">
        <title>Coralsnake Venomics: Analyses of Venom Gland Transcriptomes and Proteomes of Six Brazilian Taxa.</title>
        <authorList>
            <person name="Aird S.D."/>
            <person name="Jorge da Silva N."/>
            <person name="Qiu L."/>
            <person name="Villar-Briones A."/>
            <person name="Aparecida-Saddi V."/>
            <person name="Campos-Telles M.P."/>
            <person name="Grau M."/>
            <person name="Mikheyev A.S."/>
        </authorList>
    </citation>
    <scope>NUCLEOTIDE SEQUENCE</scope>
    <source>
        <tissue evidence="1">Venom_gland</tissue>
    </source>
</reference>
<dbReference type="AlphaFoldDB" id="A0A2H6N409"/>
<proteinExistence type="predicted"/>